<dbReference type="GO" id="GO:0072546">
    <property type="term" value="C:EMC complex"/>
    <property type="evidence" value="ECO:0007669"/>
    <property type="project" value="InterPro"/>
</dbReference>
<feature type="domain" description="MPN" evidence="2">
    <location>
        <begin position="5"/>
        <end position="139"/>
    </location>
</feature>
<evidence type="ECO:0000313" key="3">
    <source>
        <dbReference type="EMBL" id="KAK9880737.1"/>
    </source>
</evidence>
<dbReference type="InterPro" id="IPR037518">
    <property type="entry name" value="MPN"/>
</dbReference>
<dbReference type="CDD" id="cd08060">
    <property type="entry name" value="MPN_UPF0172"/>
    <property type="match status" value="1"/>
</dbReference>
<evidence type="ECO:0000259" key="2">
    <source>
        <dbReference type="PROSITE" id="PS50249"/>
    </source>
</evidence>
<sequence length="198" mass="22233">MSDSINFNSSAYCKIILHSAKFPHCAVNGILLAKPSSSKEITFEDAVPLFHIDHNLTPMAEIALAQIDELVSKKGLCIAGYYVAHENLKENSLEKAECKISDKISTHFNHPCIVVVDNTKLGMYIDNVALKVAQYSDGAYRPCDMHRICLVPEKTMDVCSQLLEDGKQDLLNDFDNHLDNVKLDWLNPELDKEIEKLL</sequence>
<evidence type="ECO:0000256" key="1">
    <source>
        <dbReference type="ARBA" id="ARBA00007461"/>
    </source>
</evidence>
<accession>A0AAW1UAJ7</accession>
<comment type="similarity">
    <text evidence="1">Belongs to the EMC8/EMC9 family.</text>
</comment>
<gene>
    <name evidence="3" type="ORF">WA026_013061</name>
</gene>
<proteinExistence type="inferred from homology"/>
<protein>
    <recommendedName>
        <fullName evidence="2">MPN domain-containing protein</fullName>
    </recommendedName>
</protein>
<keyword evidence="4" id="KW-1185">Reference proteome</keyword>
<organism evidence="3 4">
    <name type="scientific">Henosepilachna vigintioctopunctata</name>
    <dbReference type="NCBI Taxonomy" id="420089"/>
    <lineage>
        <taxon>Eukaryota</taxon>
        <taxon>Metazoa</taxon>
        <taxon>Ecdysozoa</taxon>
        <taxon>Arthropoda</taxon>
        <taxon>Hexapoda</taxon>
        <taxon>Insecta</taxon>
        <taxon>Pterygota</taxon>
        <taxon>Neoptera</taxon>
        <taxon>Endopterygota</taxon>
        <taxon>Coleoptera</taxon>
        <taxon>Polyphaga</taxon>
        <taxon>Cucujiformia</taxon>
        <taxon>Coccinelloidea</taxon>
        <taxon>Coccinellidae</taxon>
        <taxon>Epilachninae</taxon>
        <taxon>Epilachnini</taxon>
        <taxon>Henosepilachna</taxon>
    </lineage>
</organism>
<dbReference type="Pfam" id="PF03665">
    <property type="entry name" value="UPF0172"/>
    <property type="match status" value="1"/>
</dbReference>
<dbReference type="AlphaFoldDB" id="A0AAW1UAJ7"/>
<name>A0AAW1UAJ7_9CUCU</name>
<dbReference type="InterPro" id="IPR005366">
    <property type="entry name" value="EMC8/9"/>
</dbReference>
<comment type="caution">
    <text evidence="3">The sequence shown here is derived from an EMBL/GenBank/DDBJ whole genome shotgun (WGS) entry which is preliminary data.</text>
</comment>
<dbReference type="PANTHER" id="PTHR12941">
    <property type="entry name" value="ER MEMBRANE PROTEIN COMPLEX"/>
    <property type="match status" value="1"/>
</dbReference>
<dbReference type="Proteomes" id="UP001431783">
    <property type="component" value="Unassembled WGS sequence"/>
</dbReference>
<reference evidence="3 4" key="1">
    <citation type="submission" date="2023-03" db="EMBL/GenBank/DDBJ databases">
        <title>Genome insight into feeding habits of ladybird beetles.</title>
        <authorList>
            <person name="Li H.-S."/>
            <person name="Huang Y.-H."/>
            <person name="Pang H."/>
        </authorList>
    </citation>
    <scope>NUCLEOTIDE SEQUENCE [LARGE SCALE GENOMIC DNA]</scope>
    <source>
        <strain evidence="3">SYSU_2023b</strain>
        <tissue evidence="3">Whole body</tissue>
    </source>
</reference>
<dbReference type="PROSITE" id="PS50249">
    <property type="entry name" value="MPN"/>
    <property type="match status" value="1"/>
</dbReference>
<dbReference type="PANTHER" id="PTHR12941:SF10">
    <property type="entry name" value="ER MEMBRANE PROTEIN COMPLEX SUBUNIT 8_9 HOMOLOG"/>
    <property type="match status" value="1"/>
</dbReference>
<dbReference type="EMBL" id="JARQZJ010000066">
    <property type="protein sequence ID" value="KAK9880737.1"/>
    <property type="molecule type" value="Genomic_DNA"/>
</dbReference>
<evidence type="ECO:0000313" key="4">
    <source>
        <dbReference type="Proteomes" id="UP001431783"/>
    </source>
</evidence>